<accession>A0A7I9ZP90</accession>
<feature type="region of interest" description="Disordered" evidence="1">
    <location>
        <begin position="32"/>
        <end position="64"/>
    </location>
</feature>
<dbReference type="Proteomes" id="UP000465304">
    <property type="component" value="Unassembled WGS sequence"/>
</dbReference>
<evidence type="ECO:0000313" key="2">
    <source>
        <dbReference type="EMBL" id="GFH02476.1"/>
    </source>
</evidence>
<dbReference type="EMBL" id="BLLB01000002">
    <property type="protein sequence ID" value="GFH02476.1"/>
    <property type="molecule type" value="Genomic_DNA"/>
</dbReference>
<keyword evidence="3" id="KW-1185">Reference proteome</keyword>
<sequence>MSATNHAWAGPSGIGIEPAGWMTPVAGTAAAVGAKGPNVPATKPTVTARDARSLVMSGEPNPGR</sequence>
<organism evidence="2 3">
    <name type="scientific">Mycolicibacterium hippocampi</name>
    <dbReference type="NCBI Taxonomy" id="659824"/>
    <lineage>
        <taxon>Bacteria</taxon>
        <taxon>Bacillati</taxon>
        <taxon>Actinomycetota</taxon>
        <taxon>Actinomycetes</taxon>
        <taxon>Mycobacteriales</taxon>
        <taxon>Mycobacteriaceae</taxon>
        <taxon>Mycolicibacterium</taxon>
    </lineage>
</organism>
<proteinExistence type="predicted"/>
<evidence type="ECO:0000313" key="3">
    <source>
        <dbReference type="Proteomes" id="UP000465304"/>
    </source>
</evidence>
<reference evidence="2 3" key="1">
    <citation type="journal article" date="2019" name="Emerg. Microbes Infect.">
        <title>Comprehensive subspecies identification of 175 nontuberculous mycobacteria species based on 7547 genomic profiles.</title>
        <authorList>
            <person name="Matsumoto Y."/>
            <person name="Kinjo T."/>
            <person name="Motooka D."/>
            <person name="Nabeya D."/>
            <person name="Jung N."/>
            <person name="Uechi K."/>
            <person name="Horii T."/>
            <person name="Iida T."/>
            <person name="Fujita J."/>
            <person name="Nakamura S."/>
        </authorList>
    </citation>
    <scope>NUCLEOTIDE SEQUENCE [LARGE SCALE GENOMIC DNA]</scope>
    <source>
        <strain evidence="2 3">JCM 30996</strain>
    </source>
</reference>
<dbReference type="AlphaFoldDB" id="A0A7I9ZP90"/>
<evidence type="ECO:0000256" key="1">
    <source>
        <dbReference type="SAM" id="MobiDB-lite"/>
    </source>
</evidence>
<comment type="caution">
    <text evidence="2">The sequence shown here is derived from an EMBL/GenBank/DDBJ whole genome shotgun (WGS) entry which is preliminary data.</text>
</comment>
<protein>
    <submittedName>
        <fullName evidence="2">Uncharacterized protein</fullName>
    </submittedName>
</protein>
<gene>
    <name evidence="2" type="ORF">MHIP_29590</name>
</gene>
<name>A0A7I9ZP90_9MYCO</name>